<dbReference type="Proteomes" id="UP001477672">
    <property type="component" value="Unassembled WGS sequence"/>
</dbReference>
<accession>A0ABV1GFV1</accession>
<comment type="similarity">
    <text evidence="1">Belongs to the ROK (NagC/XylR) family.</text>
</comment>
<evidence type="ECO:0000313" key="3">
    <source>
        <dbReference type="Proteomes" id="UP001477672"/>
    </source>
</evidence>
<dbReference type="InterPro" id="IPR000600">
    <property type="entry name" value="ROK"/>
</dbReference>
<dbReference type="InterPro" id="IPR049874">
    <property type="entry name" value="ROK_cs"/>
</dbReference>
<gene>
    <name evidence="2" type="ORF">WMO24_09790</name>
</gene>
<organism evidence="2 3">
    <name type="scientific">Ruthenibacterium intestinale</name>
    <dbReference type="NCBI Taxonomy" id="3133163"/>
    <lineage>
        <taxon>Bacteria</taxon>
        <taxon>Bacillati</taxon>
        <taxon>Bacillota</taxon>
        <taxon>Clostridia</taxon>
        <taxon>Eubacteriales</taxon>
        <taxon>Oscillospiraceae</taxon>
        <taxon>Ruthenibacterium</taxon>
    </lineage>
</organism>
<proteinExistence type="inferred from homology"/>
<dbReference type="PROSITE" id="PS01125">
    <property type="entry name" value="ROK"/>
    <property type="match status" value="1"/>
</dbReference>
<dbReference type="RefSeq" id="WP_349216262.1">
    <property type="nucleotide sequence ID" value="NZ_JBBMFA010000095.1"/>
</dbReference>
<dbReference type="EMBL" id="JBBMFA010000095">
    <property type="protein sequence ID" value="MEQ2520717.1"/>
    <property type="molecule type" value="Genomic_DNA"/>
</dbReference>
<dbReference type="Gene3D" id="3.30.420.40">
    <property type="match status" value="2"/>
</dbReference>
<evidence type="ECO:0000313" key="2">
    <source>
        <dbReference type="EMBL" id="MEQ2520717.1"/>
    </source>
</evidence>
<keyword evidence="3" id="KW-1185">Reference proteome</keyword>
<name>A0ABV1GFV1_9FIRM</name>
<protein>
    <submittedName>
        <fullName evidence="2">ROK family protein</fullName>
    </submittedName>
</protein>
<comment type="caution">
    <text evidence="2">The sequence shown here is derived from an EMBL/GenBank/DDBJ whole genome shotgun (WGS) entry which is preliminary data.</text>
</comment>
<dbReference type="InterPro" id="IPR043129">
    <property type="entry name" value="ATPase_NBD"/>
</dbReference>
<dbReference type="PANTHER" id="PTHR18964">
    <property type="entry name" value="ROK (REPRESSOR, ORF, KINASE) FAMILY"/>
    <property type="match status" value="1"/>
</dbReference>
<dbReference type="SUPFAM" id="SSF53067">
    <property type="entry name" value="Actin-like ATPase domain"/>
    <property type="match status" value="1"/>
</dbReference>
<sequence>MKRYALGVDLGGTNIAVGLVDEDHHIVDHLSRKTNLPRPEEEVEQSIAEICRELVARNDLSFEQDIRWIGIGTPGSVNPKTGIIEFNANFGYHDWHLTADMEKLLPGKVYIENDANAAAYGEYIAGGAKGSKNAVVITLGTGIGSGIIIDGRIFSGFNSAGAEIGHTVIEKGGRPCMCGRKGCWEKYASARALEEDTRAALQEHKDNIMWQYIGGDLRKVNAKTAFDGMRAGDALAKELVDRFIEYVACGLTNVINVFQPEIICIGGGVSREGETLLAPLRKLVDEEDYARNSEHRTKIVVAQLHNDAGIIGAASLGSQNNE</sequence>
<evidence type="ECO:0000256" key="1">
    <source>
        <dbReference type="ARBA" id="ARBA00006479"/>
    </source>
</evidence>
<reference evidence="2 3" key="1">
    <citation type="submission" date="2024-03" db="EMBL/GenBank/DDBJ databases">
        <title>Human intestinal bacterial collection.</title>
        <authorList>
            <person name="Pauvert C."/>
            <person name="Hitch T.C.A."/>
            <person name="Clavel T."/>
        </authorList>
    </citation>
    <scope>NUCLEOTIDE SEQUENCE [LARGE SCALE GENOMIC DNA]</scope>
    <source>
        <strain evidence="2 3">CLA-JM-H11</strain>
    </source>
</reference>
<dbReference type="Pfam" id="PF00480">
    <property type="entry name" value="ROK"/>
    <property type="match status" value="1"/>
</dbReference>
<dbReference type="PANTHER" id="PTHR18964:SF149">
    <property type="entry name" value="BIFUNCTIONAL UDP-N-ACETYLGLUCOSAMINE 2-EPIMERASE_N-ACETYLMANNOSAMINE KINASE"/>
    <property type="match status" value="1"/>
</dbReference>